<evidence type="ECO:0000313" key="1">
    <source>
        <dbReference type="EMBL" id="KAJ9057733.1"/>
    </source>
</evidence>
<name>A0ACC2S622_9FUNG</name>
<keyword evidence="2" id="KW-1185">Reference proteome</keyword>
<dbReference type="Proteomes" id="UP001165960">
    <property type="component" value="Unassembled WGS sequence"/>
</dbReference>
<protein>
    <submittedName>
        <fullName evidence="1">Uncharacterized protein</fullName>
    </submittedName>
</protein>
<proteinExistence type="predicted"/>
<sequence>MVFVNNFFDNTSEQGSINRGVVQYVKAHVYTQIFDVGNKEADLYLISNPYGFDFFSSHLVSSSAPAPFPDPTPGANQPTIILRIDNSFPLETQAQEWDSNPDPEFPQTASPMDQGPACPRFPETEPLQAEAPAKSQSQNTSTGLTIVMPKEKLLKFPNEGRESSSVNFMNLKSSWVTNQIQLPKENMGFRPNPVTTAQNQEN</sequence>
<evidence type="ECO:0000313" key="2">
    <source>
        <dbReference type="Proteomes" id="UP001165960"/>
    </source>
</evidence>
<reference evidence="1" key="1">
    <citation type="submission" date="2022-04" db="EMBL/GenBank/DDBJ databases">
        <title>Genome of the entomopathogenic fungus Entomophthora muscae.</title>
        <authorList>
            <person name="Elya C."/>
            <person name="Lovett B.R."/>
            <person name="Lee E."/>
            <person name="Macias A.M."/>
            <person name="Hajek A.E."/>
            <person name="De Bivort B.L."/>
            <person name="Kasson M.T."/>
            <person name="De Fine Licht H.H."/>
            <person name="Stajich J.E."/>
        </authorList>
    </citation>
    <scope>NUCLEOTIDE SEQUENCE</scope>
    <source>
        <strain evidence="1">Berkeley</strain>
    </source>
</reference>
<accession>A0ACC2S622</accession>
<comment type="caution">
    <text evidence="1">The sequence shown here is derived from an EMBL/GenBank/DDBJ whole genome shotgun (WGS) entry which is preliminary data.</text>
</comment>
<dbReference type="EMBL" id="QTSX02005770">
    <property type="protein sequence ID" value="KAJ9057733.1"/>
    <property type="molecule type" value="Genomic_DNA"/>
</dbReference>
<organism evidence="1 2">
    <name type="scientific">Entomophthora muscae</name>
    <dbReference type="NCBI Taxonomy" id="34485"/>
    <lineage>
        <taxon>Eukaryota</taxon>
        <taxon>Fungi</taxon>
        <taxon>Fungi incertae sedis</taxon>
        <taxon>Zoopagomycota</taxon>
        <taxon>Entomophthoromycotina</taxon>
        <taxon>Entomophthoromycetes</taxon>
        <taxon>Entomophthorales</taxon>
        <taxon>Entomophthoraceae</taxon>
        <taxon>Entomophthora</taxon>
    </lineage>
</organism>
<gene>
    <name evidence="1" type="ORF">DSO57_1019810</name>
</gene>